<keyword evidence="8 11" id="KW-0238">DNA-binding</keyword>
<dbReference type="GO" id="GO:0051301">
    <property type="term" value="P:cell division"/>
    <property type="evidence" value="ECO:0007669"/>
    <property type="project" value="UniProtKB-KW"/>
</dbReference>
<evidence type="ECO:0000313" key="15">
    <source>
        <dbReference type="Proteomes" id="UP000008841"/>
    </source>
</evidence>
<dbReference type="eggNOG" id="COG4974">
    <property type="taxonomic scope" value="Bacteria"/>
</dbReference>
<dbReference type="InterPro" id="IPR044068">
    <property type="entry name" value="CB"/>
</dbReference>
<evidence type="ECO:0000256" key="9">
    <source>
        <dbReference type="ARBA" id="ARBA00023172"/>
    </source>
</evidence>
<dbReference type="Pfam" id="PF02899">
    <property type="entry name" value="Phage_int_SAM_1"/>
    <property type="match status" value="1"/>
</dbReference>
<dbReference type="GO" id="GO:0007059">
    <property type="term" value="P:chromosome segregation"/>
    <property type="evidence" value="ECO:0007669"/>
    <property type="project" value="UniProtKB-UniRule"/>
</dbReference>
<evidence type="ECO:0000256" key="5">
    <source>
        <dbReference type="ARBA" id="ARBA00022618"/>
    </source>
</evidence>
<gene>
    <name evidence="11" type="primary">xerD</name>
    <name evidence="14" type="ordered locus">Clim_1827</name>
</gene>
<comment type="subcellular location">
    <subcellularLocation>
        <location evidence="1 11">Cytoplasm</location>
    </subcellularLocation>
</comment>
<feature type="active site" evidence="11">
    <location>
        <position position="278"/>
    </location>
</feature>
<evidence type="ECO:0000313" key="14">
    <source>
        <dbReference type="EMBL" id="ACD90866.1"/>
    </source>
</evidence>
<dbReference type="Gene3D" id="1.10.443.10">
    <property type="entry name" value="Intergrase catalytic core"/>
    <property type="match status" value="1"/>
</dbReference>
<evidence type="ECO:0000256" key="6">
    <source>
        <dbReference type="ARBA" id="ARBA00022829"/>
    </source>
</evidence>
<evidence type="ECO:0000256" key="2">
    <source>
        <dbReference type="ARBA" id="ARBA00010450"/>
    </source>
</evidence>
<dbReference type="PANTHER" id="PTHR30349">
    <property type="entry name" value="PHAGE INTEGRASE-RELATED"/>
    <property type="match status" value="1"/>
</dbReference>
<keyword evidence="10 11" id="KW-0131">Cell cycle</keyword>
<keyword evidence="6 11" id="KW-0159">Chromosome partition</keyword>
<dbReference type="EMBL" id="CP001097">
    <property type="protein sequence ID" value="ACD90866.1"/>
    <property type="molecule type" value="Genomic_DNA"/>
</dbReference>
<dbReference type="GO" id="GO:0006313">
    <property type="term" value="P:DNA transposition"/>
    <property type="evidence" value="ECO:0007669"/>
    <property type="project" value="UniProtKB-UniRule"/>
</dbReference>
<keyword evidence="7 11" id="KW-0229">DNA integration</keyword>
<dbReference type="GO" id="GO:0003677">
    <property type="term" value="F:DNA binding"/>
    <property type="evidence" value="ECO:0007669"/>
    <property type="project" value="UniProtKB-UniRule"/>
</dbReference>
<evidence type="ECO:0000256" key="4">
    <source>
        <dbReference type="ARBA" id="ARBA00022490"/>
    </source>
</evidence>
<dbReference type="KEGG" id="cli:Clim_1827"/>
<comment type="subunit">
    <text evidence="11">Forms a cyclic heterotetrameric complex composed of two molecules of XerC and two molecules of XerD.</text>
</comment>
<evidence type="ECO:0000259" key="12">
    <source>
        <dbReference type="PROSITE" id="PS51898"/>
    </source>
</evidence>
<dbReference type="InterPro" id="IPR011932">
    <property type="entry name" value="Recomb_XerD"/>
</dbReference>
<dbReference type="PROSITE" id="PS51898">
    <property type="entry name" value="TYR_RECOMBINASE"/>
    <property type="match status" value="1"/>
</dbReference>
<dbReference type="HAMAP" id="MF_01808">
    <property type="entry name" value="Recomb_XerC_XerD"/>
    <property type="match status" value="1"/>
</dbReference>
<feature type="domain" description="Tyr recombinase" evidence="12">
    <location>
        <begin position="114"/>
        <end position="300"/>
    </location>
</feature>
<evidence type="ECO:0000256" key="11">
    <source>
        <dbReference type="HAMAP-Rule" id="MF_01807"/>
    </source>
</evidence>
<feature type="active site" evidence="11">
    <location>
        <position position="181"/>
    </location>
</feature>
<dbReference type="Proteomes" id="UP000008841">
    <property type="component" value="Chromosome"/>
</dbReference>
<feature type="active site" description="O-(3'-phospho-DNA)-tyrosine intermediate" evidence="11">
    <location>
        <position position="287"/>
    </location>
</feature>
<keyword evidence="4 11" id="KW-0963">Cytoplasm</keyword>
<evidence type="ECO:0000256" key="10">
    <source>
        <dbReference type="ARBA" id="ARBA00023306"/>
    </source>
</evidence>
<dbReference type="Gene3D" id="1.10.150.130">
    <property type="match status" value="1"/>
</dbReference>
<feature type="active site" evidence="11">
    <location>
        <position position="255"/>
    </location>
</feature>
<sequence length="306" mass="34747">MNMHDLAEPYRRTLENFLNHLSVERNFSVNTRESYRNDLKRYLLFMQDENKAIGAVETADIRKFISELHATGLEASTLGRNISAIRSLHKFLLIERTLETNPAETIQQPKLAKNLPDVLSLSEVMSLLEAPLQQNPPGKFLLRDKAILEFLYAAGVRVSELTALQQQHLYFDAGFVRILGKGSKERLVPVGNAAIEAITQYQNQLRIGMVTKESEDCLFLNARGKKLSRMAVYLMVREYAALAGIRKNISPHTLRHTFATHLLEGGADLRAVQEMLGHSSILATQIYTHIDRSFIREVHKTFHPRA</sequence>
<dbReference type="GO" id="GO:0005737">
    <property type="term" value="C:cytoplasm"/>
    <property type="evidence" value="ECO:0007669"/>
    <property type="project" value="UniProtKB-SubCell"/>
</dbReference>
<proteinExistence type="inferred from homology"/>
<dbReference type="InterPro" id="IPR011010">
    <property type="entry name" value="DNA_brk_join_enz"/>
</dbReference>
<dbReference type="InterPro" id="IPR050090">
    <property type="entry name" value="Tyrosine_recombinase_XerCD"/>
</dbReference>
<keyword evidence="9 11" id="KW-0233">DNA recombination</keyword>
<dbReference type="InterPro" id="IPR023009">
    <property type="entry name" value="Tyrosine_recombinase_XerC/XerD"/>
</dbReference>
<feature type="active site" evidence="11">
    <location>
        <position position="157"/>
    </location>
</feature>
<evidence type="ECO:0000256" key="8">
    <source>
        <dbReference type="ARBA" id="ARBA00023125"/>
    </source>
</evidence>
<dbReference type="InterPro" id="IPR010998">
    <property type="entry name" value="Integrase_recombinase_N"/>
</dbReference>
<dbReference type="CDD" id="cd00798">
    <property type="entry name" value="INT_XerDC_C"/>
    <property type="match status" value="1"/>
</dbReference>
<dbReference type="NCBIfam" id="NF001399">
    <property type="entry name" value="PRK00283.1"/>
    <property type="match status" value="1"/>
</dbReference>
<dbReference type="InterPro" id="IPR013762">
    <property type="entry name" value="Integrase-like_cat_sf"/>
</dbReference>
<protein>
    <recommendedName>
        <fullName evidence="3 11">Tyrosine recombinase XerD</fullName>
    </recommendedName>
</protein>
<feature type="domain" description="Core-binding (CB)" evidence="13">
    <location>
        <begin position="1"/>
        <end position="93"/>
    </location>
</feature>
<organism evidence="14 15">
    <name type="scientific">Chlorobium limicola (strain DSM 245 / NBRC 103803 / 6330)</name>
    <dbReference type="NCBI Taxonomy" id="290315"/>
    <lineage>
        <taxon>Bacteria</taxon>
        <taxon>Pseudomonadati</taxon>
        <taxon>Chlorobiota</taxon>
        <taxon>Chlorobiia</taxon>
        <taxon>Chlorobiales</taxon>
        <taxon>Chlorobiaceae</taxon>
        <taxon>Chlorobium/Pelodictyon group</taxon>
        <taxon>Chlorobium</taxon>
    </lineage>
</organism>
<keyword evidence="5 11" id="KW-0132">Cell division</keyword>
<dbReference type="HAMAP" id="MF_01807">
    <property type="entry name" value="Recomb_XerD"/>
    <property type="match status" value="1"/>
</dbReference>
<dbReference type="InterPro" id="IPR004107">
    <property type="entry name" value="Integrase_SAM-like_N"/>
</dbReference>
<dbReference type="SUPFAM" id="SSF56349">
    <property type="entry name" value="DNA breaking-rejoining enzymes"/>
    <property type="match status" value="1"/>
</dbReference>
<reference evidence="14 15" key="1">
    <citation type="submission" date="2008-05" db="EMBL/GenBank/DDBJ databases">
        <title>Complete sequence of Chlorobium limicola DSM 245.</title>
        <authorList>
            <consortium name="US DOE Joint Genome Institute"/>
            <person name="Lucas S."/>
            <person name="Copeland A."/>
            <person name="Lapidus A."/>
            <person name="Glavina del Rio T."/>
            <person name="Dalin E."/>
            <person name="Tice H."/>
            <person name="Bruce D."/>
            <person name="Goodwin L."/>
            <person name="Pitluck S."/>
            <person name="Schmutz J."/>
            <person name="Larimer F."/>
            <person name="Land M."/>
            <person name="Hauser L."/>
            <person name="Kyrpides N."/>
            <person name="Ovchinnikova G."/>
            <person name="Zhao F."/>
            <person name="Li T."/>
            <person name="Liu Z."/>
            <person name="Overmann J."/>
            <person name="Bryant D.A."/>
            <person name="Richardson P."/>
        </authorList>
    </citation>
    <scope>NUCLEOTIDE SEQUENCE [LARGE SCALE GENOMIC DNA]</scope>
    <source>
        <strain evidence="15">DSM 245 / NBRC 103803 / 6330</strain>
    </source>
</reference>
<dbReference type="HOGENOM" id="CLU_027562_9_6_10"/>
<dbReference type="AlphaFoldDB" id="B3EF04"/>
<dbReference type="InterPro" id="IPR002104">
    <property type="entry name" value="Integrase_catalytic"/>
</dbReference>
<evidence type="ECO:0000259" key="13">
    <source>
        <dbReference type="PROSITE" id="PS51900"/>
    </source>
</evidence>
<name>B3EF04_CHLL2</name>
<dbReference type="NCBIfam" id="TIGR02225">
    <property type="entry name" value="recomb_XerD"/>
    <property type="match status" value="1"/>
</dbReference>
<dbReference type="PROSITE" id="PS51900">
    <property type="entry name" value="CB"/>
    <property type="match status" value="1"/>
</dbReference>
<dbReference type="GO" id="GO:0009037">
    <property type="term" value="F:tyrosine-based site-specific recombinase activity"/>
    <property type="evidence" value="ECO:0007669"/>
    <property type="project" value="UniProtKB-UniRule"/>
</dbReference>
<dbReference type="PANTHER" id="PTHR30349:SF81">
    <property type="entry name" value="TYROSINE RECOMBINASE XERC"/>
    <property type="match status" value="1"/>
</dbReference>
<evidence type="ECO:0000256" key="3">
    <source>
        <dbReference type="ARBA" id="ARBA00015810"/>
    </source>
</evidence>
<evidence type="ECO:0000256" key="1">
    <source>
        <dbReference type="ARBA" id="ARBA00004496"/>
    </source>
</evidence>
<evidence type="ECO:0000256" key="7">
    <source>
        <dbReference type="ARBA" id="ARBA00022908"/>
    </source>
</evidence>
<dbReference type="NCBIfam" id="NF040815">
    <property type="entry name" value="recomb_XerA_Arch"/>
    <property type="match status" value="1"/>
</dbReference>
<dbReference type="Pfam" id="PF00589">
    <property type="entry name" value="Phage_integrase"/>
    <property type="match status" value="1"/>
</dbReference>
<feature type="active site" evidence="11">
    <location>
        <position position="252"/>
    </location>
</feature>
<dbReference type="STRING" id="290315.Clim_1827"/>
<accession>B3EF04</accession>
<comment type="function">
    <text evidence="11">Site-specific tyrosine recombinase, which acts by catalyzing the cutting and rejoining of the recombining DNA molecules. The XerC-XerD complex is essential to convert dimers of the bacterial chromosome into monomers to permit their segregation at cell division. It also contributes to the segregational stability of plasmids.</text>
</comment>
<comment type="similarity">
    <text evidence="2 11">Belongs to the 'phage' integrase family. XerD subfamily.</text>
</comment>